<dbReference type="Gene3D" id="3.10.310.70">
    <property type="match status" value="1"/>
</dbReference>
<dbReference type="GO" id="GO:0016810">
    <property type="term" value="F:hydrolase activity, acting on carbon-nitrogen (but not peptide) bonds"/>
    <property type="evidence" value="ECO:0007669"/>
    <property type="project" value="InterPro"/>
</dbReference>
<keyword evidence="3" id="KW-1185">Reference proteome</keyword>
<dbReference type="AlphaFoldDB" id="A0A2N0H609"/>
<protein>
    <submittedName>
        <fullName evidence="2">Putative amidohydrolase YtcJ</fullName>
    </submittedName>
</protein>
<evidence type="ECO:0000313" key="3">
    <source>
        <dbReference type="Proteomes" id="UP000232587"/>
    </source>
</evidence>
<evidence type="ECO:0000313" key="2">
    <source>
        <dbReference type="EMBL" id="PKB14366.1"/>
    </source>
</evidence>
<reference evidence="2 3" key="1">
    <citation type="submission" date="2017-11" db="EMBL/GenBank/DDBJ databases">
        <title>Genomic Encyclopedia of Type Strains, Phase III (KMG-III): the genomes of soil and plant-associated and newly described type strains.</title>
        <authorList>
            <person name="Whitman W."/>
        </authorList>
    </citation>
    <scope>NUCLEOTIDE SEQUENCE [LARGE SCALE GENOMIC DNA]</scope>
    <source>
        <strain evidence="2 3">CGMCC 1.12274</strain>
    </source>
</reference>
<feature type="domain" description="Amidohydrolase 3" evidence="1">
    <location>
        <begin position="37"/>
        <end position="440"/>
    </location>
</feature>
<dbReference type="RefSeq" id="WP_100867218.1">
    <property type="nucleotide sequence ID" value="NZ_PHUF01000004.1"/>
</dbReference>
<dbReference type="SUPFAM" id="SSF51338">
    <property type="entry name" value="Composite domain of metallo-dependent hydrolases"/>
    <property type="match status" value="1"/>
</dbReference>
<evidence type="ECO:0000259" key="1">
    <source>
        <dbReference type="Pfam" id="PF07969"/>
    </source>
</evidence>
<dbReference type="OrthoDB" id="9811399at2"/>
<dbReference type="PANTHER" id="PTHR22642:SF2">
    <property type="entry name" value="PROTEIN LONG AFTER FAR-RED 3"/>
    <property type="match status" value="1"/>
</dbReference>
<dbReference type="InterPro" id="IPR032466">
    <property type="entry name" value="Metal_Hydrolase"/>
</dbReference>
<comment type="caution">
    <text evidence="2">The sequence shown here is derived from an EMBL/GenBank/DDBJ whole genome shotgun (WGS) entry which is preliminary data.</text>
</comment>
<proteinExistence type="predicted"/>
<dbReference type="Pfam" id="PF07969">
    <property type="entry name" value="Amidohydro_3"/>
    <property type="match status" value="1"/>
</dbReference>
<accession>A0A2N0H609</accession>
<sequence>MTLVLRRVRPWGTAPVDVAIADGAISAVGPDLPHKGEEIDGGGHLLLPGLHDHHIHLLALAARRQSVDLTGLLDPAMIAAALRSAPPGAWVRAVGYDERAAGLPDAQRLDTWIADRPLRLADRTGALRVLNSAALRLLESRNLPAGAERDANGRPTGRFWREDRWLAAALPQALPDLAGEALRLAQLGVTGLTDATAHNGTEEARILSAAVSQRMILMGSEDLAAGDGYELGPLKLALDERDLPPLETLVARIGAAHGSGRAVAAHCVTEAELALYLAALDGAGGARSGDRIEHGGLIPPGFVPVIAAAGLVVVTNPAFIHDRGDRYLQTVEPDRWGHLYPAASLARAGIALLGGSDAPYADPDPWLAMRTAALRRTAGGIALGPVERLNRLAALRLYCSGEIVAGRRADLMLCEGDLGEVLADLTAERVMLSVIAGRIAFNRAG</sequence>
<dbReference type="Proteomes" id="UP000232587">
    <property type="component" value="Unassembled WGS sequence"/>
</dbReference>
<gene>
    <name evidence="2" type="ORF">B0I00_1953</name>
</gene>
<dbReference type="InterPro" id="IPR013108">
    <property type="entry name" value="Amidohydro_3"/>
</dbReference>
<dbReference type="Gene3D" id="2.30.40.10">
    <property type="entry name" value="Urease, subunit C, domain 1"/>
    <property type="match status" value="1"/>
</dbReference>
<dbReference type="EMBL" id="PHUF01000004">
    <property type="protein sequence ID" value="PKB14366.1"/>
    <property type="molecule type" value="Genomic_DNA"/>
</dbReference>
<dbReference type="InterPro" id="IPR011059">
    <property type="entry name" value="Metal-dep_hydrolase_composite"/>
</dbReference>
<dbReference type="PANTHER" id="PTHR22642">
    <property type="entry name" value="IMIDAZOLONEPROPIONASE"/>
    <property type="match status" value="1"/>
</dbReference>
<dbReference type="Gene3D" id="3.20.20.140">
    <property type="entry name" value="Metal-dependent hydrolases"/>
    <property type="match status" value="2"/>
</dbReference>
<organism evidence="2 3">
    <name type="scientific">Novosphingobium kunmingense</name>
    <dbReference type="NCBI Taxonomy" id="1211806"/>
    <lineage>
        <taxon>Bacteria</taxon>
        <taxon>Pseudomonadati</taxon>
        <taxon>Pseudomonadota</taxon>
        <taxon>Alphaproteobacteria</taxon>
        <taxon>Sphingomonadales</taxon>
        <taxon>Sphingomonadaceae</taxon>
        <taxon>Novosphingobium</taxon>
    </lineage>
</organism>
<name>A0A2N0H609_9SPHN</name>
<keyword evidence="2" id="KW-0378">Hydrolase</keyword>
<dbReference type="SUPFAM" id="SSF51556">
    <property type="entry name" value="Metallo-dependent hydrolases"/>
    <property type="match status" value="1"/>
</dbReference>